<dbReference type="Gene3D" id="3.40.50.1820">
    <property type="entry name" value="alpha/beta hydrolase"/>
    <property type="match status" value="1"/>
</dbReference>
<keyword evidence="4" id="KW-1185">Reference proteome</keyword>
<dbReference type="InterPro" id="IPR029058">
    <property type="entry name" value="AB_hydrolase_fold"/>
</dbReference>
<proteinExistence type="predicted"/>
<evidence type="ECO:0000256" key="1">
    <source>
        <dbReference type="SAM" id="SignalP"/>
    </source>
</evidence>
<dbReference type="OrthoDB" id="9798884at2"/>
<dbReference type="PATRIC" id="fig|187330.3.peg.2688"/>
<feature type="signal peptide" evidence="1">
    <location>
        <begin position="1"/>
        <end position="18"/>
    </location>
</feature>
<comment type="caution">
    <text evidence="3">The sequence shown here is derived from an EMBL/GenBank/DDBJ whole genome shotgun (WGS) entry which is preliminary data.</text>
</comment>
<gene>
    <name evidence="3" type="ORF">ADS77_04635</name>
</gene>
<reference evidence="3 4" key="1">
    <citation type="submission" date="2015-08" db="EMBL/GenBank/DDBJ databases">
        <title>Draft Genome Sequence of Pseudoalteromonas porphyrae UCD-SED14.</title>
        <authorList>
            <person name="Coil D.A."/>
            <person name="Jospin G."/>
            <person name="Lee R.D."/>
            <person name="Eisen J.A."/>
        </authorList>
    </citation>
    <scope>NUCLEOTIDE SEQUENCE [LARGE SCALE GENOMIC DNA]</scope>
    <source>
        <strain evidence="3 4">UCD-SED14</strain>
    </source>
</reference>
<dbReference type="STRING" id="187330.AMS58_12490"/>
<dbReference type="EMBL" id="LHPH01000004">
    <property type="protein sequence ID" value="KPH64570.1"/>
    <property type="molecule type" value="Genomic_DNA"/>
</dbReference>
<keyword evidence="1" id="KW-0732">Signal</keyword>
<evidence type="ECO:0000259" key="2">
    <source>
        <dbReference type="Pfam" id="PF12146"/>
    </source>
</evidence>
<evidence type="ECO:0000313" key="4">
    <source>
        <dbReference type="Proteomes" id="UP000037848"/>
    </source>
</evidence>
<dbReference type="RefSeq" id="WP_054205378.1">
    <property type="nucleotide sequence ID" value="NZ_LHPH01000004.1"/>
</dbReference>
<dbReference type="PANTHER" id="PTHR12277">
    <property type="entry name" value="ALPHA/BETA HYDROLASE DOMAIN-CONTAINING PROTEIN"/>
    <property type="match status" value="1"/>
</dbReference>
<dbReference type="AlphaFoldDB" id="A0A0N1ENV8"/>
<dbReference type="InterPro" id="IPR022742">
    <property type="entry name" value="Hydrolase_4"/>
</dbReference>
<feature type="domain" description="Serine aminopeptidase S33" evidence="2">
    <location>
        <begin position="102"/>
        <end position="191"/>
    </location>
</feature>
<sequence length="284" mass="31238">MLKIIIKISLTLLLFSQAACTTISLKESHFIKPDKRIQLSDLKAINRSAKTQLITIASQDGIQLRGTLITIDNAKATILYFGGNQFRVNIAGGEPATALLPLQTNILMIDHRGYGLSDGKPTIDNLKQDALTVFDFAKQHSELVNAPIIVHGHSLGSMIASYVASQRSVAALVLEGSVTNVEQMTQSRIPWYAKPFIELNYSPELRKIDNLKVMEQYTAPLLIITGEKDTQTPSSLAKDLYAHSASKHKQLYIAQGKHHGDALDGAELKKHYEVLLAQLTPNSL</sequence>
<dbReference type="GO" id="GO:0016787">
    <property type="term" value="F:hydrolase activity"/>
    <property type="evidence" value="ECO:0007669"/>
    <property type="project" value="UniProtKB-KW"/>
</dbReference>
<name>A0A0N1ENV8_9GAMM</name>
<keyword evidence="3" id="KW-0378">Hydrolase</keyword>
<dbReference type="Pfam" id="PF12146">
    <property type="entry name" value="Hydrolase_4"/>
    <property type="match status" value="1"/>
</dbReference>
<feature type="chain" id="PRO_5005870489" evidence="1">
    <location>
        <begin position="19"/>
        <end position="284"/>
    </location>
</feature>
<evidence type="ECO:0000313" key="3">
    <source>
        <dbReference type="EMBL" id="KPH64570.1"/>
    </source>
</evidence>
<organism evidence="3 4">
    <name type="scientific">Pseudoalteromonas porphyrae</name>
    <dbReference type="NCBI Taxonomy" id="187330"/>
    <lineage>
        <taxon>Bacteria</taxon>
        <taxon>Pseudomonadati</taxon>
        <taxon>Pseudomonadota</taxon>
        <taxon>Gammaproteobacteria</taxon>
        <taxon>Alteromonadales</taxon>
        <taxon>Pseudoalteromonadaceae</taxon>
        <taxon>Pseudoalteromonas</taxon>
    </lineage>
</organism>
<dbReference type="PANTHER" id="PTHR12277:SF81">
    <property type="entry name" value="PROTEIN ABHD13"/>
    <property type="match status" value="1"/>
</dbReference>
<dbReference type="SUPFAM" id="SSF53474">
    <property type="entry name" value="alpha/beta-Hydrolases"/>
    <property type="match status" value="1"/>
</dbReference>
<dbReference type="Proteomes" id="UP000037848">
    <property type="component" value="Unassembled WGS sequence"/>
</dbReference>
<accession>A0A0N1ENV8</accession>
<protein>
    <submittedName>
        <fullName evidence="3">Alpha/beta hydrolase</fullName>
    </submittedName>
</protein>